<feature type="chain" id="PRO_5047423814" evidence="1">
    <location>
        <begin position="24"/>
        <end position="292"/>
    </location>
</feature>
<dbReference type="Pfam" id="PF11231">
    <property type="entry name" value="DUF3034"/>
    <property type="match status" value="1"/>
</dbReference>
<reference evidence="2 3" key="1">
    <citation type="submission" date="2022-09" db="EMBL/GenBank/DDBJ databases">
        <title>New species of Phenylobacterium.</title>
        <authorList>
            <person name="Mieszkin S."/>
        </authorList>
    </citation>
    <scope>NUCLEOTIDE SEQUENCE [LARGE SCALE GENOMIC DNA]</scope>
    <source>
        <strain evidence="2 3">HK31-G</strain>
    </source>
</reference>
<feature type="signal peptide" evidence="1">
    <location>
        <begin position="1"/>
        <end position="23"/>
    </location>
</feature>
<name>A0ABW6CWQ8_9CAUL</name>
<evidence type="ECO:0000313" key="3">
    <source>
        <dbReference type="Proteomes" id="UP001598130"/>
    </source>
</evidence>
<evidence type="ECO:0000313" key="2">
    <source>
        <dbReference type="EMBL" id="MFD3266221.1"/>
    </source>
</evidence>
<evidence type="ECO:0000256" key="1">
    <source>
        <dbReference type="SAM" id="SignalP"/>
    </source>
</evidence>
<accession>A0ABW6CWQ8</accession>
<keyword evidence="3" id="KW-1185">Reference proteome</keyword>
<dbReference type="EMBL" id="JAOTJD010000050">
    <property type="protein sequence ID" value="MFD3266221.1"/>
    <property type="molecule type" value="Genomic_DNA"/>
</dbReference>
<proteinExistence type="predicted"/>
<dbReference type="RefSeq" id="WP_377371494.1">
    <property type="nucleotide sequence ID" value="NZ_JAOTJD010000050.1"/>
</dbReference>
<protein>
    <submittedName>
        <fullName evidence="2">DUF3034 family protein</fullName>
    </submittedName>
</protein>
<organism evidence="2 3">
    <name type="scientific">Phenylobacterium ferrooxidans</name>
    <dbReference type="NCBI Taxonomy" id="2982689"/>
    <lineage>
        <taxon>Bacteria</taxon>
        <taxon>Pseudomonadati</taxon>
        <taxon>Pseudomonadota</taxon>
        <taxon>Alphaproteobacteria</taxon>
        <taxon>Caulobacterales</taxon>
        <taxon>Caulobacteraceae</taxon>
        <taxon>Phenylobacterium</taxon>
    </lineage>
</organism>
<comment type="caution">
    <text evidence="2">The sequence shown here is derived from an EMBL/GenBank/DDBJ whole genome shotgun (WGS) entry which is preliminary data.</text>
</comment>
<sequence length="292" mass="30793">MTGKTQAVLLALTLAMTATLAQAGDRETSGKLLLTGGVTSLEGAGGGGLATWATVTGYETVDEVGANAHATLVQLPDYQFRAGGVAVGFRDRVEISYTRQSFDTGDTGSKLGLGQGFTFNQGIVGVKVRVLGDAVYAQDSWVPQVALGVQWKKNDKDAVITAIGGKDDSGVDYYVAATKVLLNQSLVLDGTLRATKANQTGLLGFGGNKNDDYELQFEGSAGYLVSKRLLIGAEYRSKPDNLAGLKEDDWVDIFAAYAFSKNLSVTAAYADLGTIATFKDQRGLYLSIQAGF</sequence>
<dbReference type="InterPro" id="IPR021393">
    <property type="entry name" value="DUF3034"/>
</dbReference>
<dbReference type="Proteomes" id="UP001598130">
    <property type="component" value="Unassembled WGS sequence"/>
</dbReference>
<gene>
    <name evidence="2" type="ORF">OCL97_19935</name>
</gene>
<keyword evidence="1" id="KW-0732">Signal</keyword>